<comment type="caution">
    <text evidence="7">The sequence shown here is derived from an EMBL/GenBank/DDBJ whole genome shotgun (WGS) entry which is preliminary data.</text>
</comment>
<comment type="similarity">
    <text evidence="2">Belongs to the terpene synthase family.</text>
</comment>
<dbReference type="Gene3D" id="1.50.10.160">
    <property type="match status" value="1"/>
</dbReference>
<dbReference type="PANTHER" id="PTHR31739">
    <property type="entry name" value="ENT-COPALYL DIPHOSPHATE SYNTHASE, CHLOROPLASTIC"/>
    <property type="match status" value="1"/>
</dbReference>
<dbReference type="SUPFAM" id="SSF48239">
    <property type="entry name" value="Terpenoid cyclases/Protein prenyltransferases"/>
    <property type="match status" value="1"/>
</dbReference>
<evidence type="ECO:0000256" key="1">
    <source>
        <dbReference type="ARBA" id="ARBA00001946"/>
    </source>
</evidence>
<organism evidence="7 8">
    <name type="scientific">Trichoderma ghanense</name>
    <dbReference type="NCBI Taxonomy" id="65468"/>
    <lineage>
        <taxon>Eukaryota</taxon>
        <taxon>Fungi</taxon>
        <taxon>Dikarya</taxon>
        <taxon>Ascomycota</taxon>
        <taxon>Pezizomycotina</taxon>
        <taxon>Sordariomycetes</taxon>
        <taxon>Hypocreomycetidae</taxon>
        <taxon>Hypocreales</taxon>
        <taxon>Hypocreaceae</taxon>
        <taxon>Trichoderma</taxon>
    </lineage>
</organism>
<keyword evidence="6" id="KW-0456">Lyase</keyword>
<dbReference type="Proteomes" id="UP001642720">
    <property type="component" value="Unassembled WGS sequence"/>
</dbReference>
<proteinExistence type="inferred from homology"/>
<reference evidence="7 8" key="1">
    <citation type="submission" date="2018-01" db="EMBL/GenBank/DDBJ databases">
        <title>Genome characterization of the sugarcane-associated fungus Trichoderma ghanense CCMA-1212 and their application in lignocelulose bioconversion.</title>
        <authorList>
            <person name="Steindorff A.S."/>
            <person name="Mendes T.D."/>
            <person name="Vilela E.S.D."/>
            <person name="Rodrigues D.S."/>
            <person name="Formighieri E.F."/>
            <person name="Melo I.S."/>
            <person name="Favaro L.C.L."/>
        </authorList>
    </citation>
    <scope>NUCLEOTIDE SEQUENCE [LARGE SCALE GENOMIC DNA]</scope>
    <source>
        <strain evidence="7 8">CCMA-1212</strain>
    </source>
</reference>
<dbReference type="InterPro" id="IPR050148">
    <property type="entry name" value="Terpene_synthase-like"/>
</dbReference>
<keyword evidence="8" id="KW-1185">Reference proteome</keyword>
<keyword evidence="3" id="KW-0479">Metal-binding</keyword>
<evidence type="ECO:0000256" key="2">
    <source>
        <dbReference type="ARBA" id="ARBA00006333"/>
    </source>
</evidence>
<evidence type="ECO:0000256" key="6">
    <source>
        <dbReference type="ARBA" id="ARBA00023239"/>
    </source>
</evidence>
<dbReference type="EMBL" id="PPTA01000011">
    <property type="protein sequence ID" value="TFB00207.1"/>
    <property type="molecule type" value="Genomic_DNA"/>
</dbReference>
<dbReference type="Gene3D" id="1.50.10.20">
    <property type="match status" value="1"/>
</dbReference>
<dbReference type="GeneID" id="300579559"/>
<evidence type="ECO:0000313" key="7">
    <source>
        <dbReference type="EMBL" id="TFB00207.1"/>
    </source>
</evidence>
<name>A0ABY2GXD4_9HYPO</name>
<evidence type="ECO:0000313" key="8">
    <source>
        <dbReference type="Proteomes" id="UP001642720"/>
    </source>
</evidence>
<evidence type="ECO:0000256" key="4">
    <source>
        <dbReference type="ARBA" id="ARBA00022842"/>
    </source>
</evidence>
<gene>
    <name evidence="7" type="ORF">CCMA1212_007951</name>
</gene>
<keyword evidence="5" id="KW-0413">Isomerase</keyword>
<dbReference type="PANTHER" id="PTHR31739:SF25">
    <property type="entry name" value="(E,E)-GERANYLLINALOOL SYNTHASE"/>
    <property type="match status" value="1"/>
</dbReference>
<keyword evidence="4" id="KW-0460">Magnesium</keyword>
<sequence length="961" mass="106506">MAAASNQQKVVLPQDVLQGARRAVRCLAERCLQPNDFGSFSISIYDTAWLAMIRDPDDPSLWLFPESYSYLLLHQAEDGMWPTYASPIDGILNTLAGLLALIKHCKSDSIIFDSPRPAQTWEVPKRIEKARRALQSALNNWDVNQTLHVGFEMLVPGLLRQLADEGVVFDFDGQAALTALYQKKLARLHPDMLASNQQTTLLHSLEALAGVFDFGLLRHHCSAYAGMLGSPASTAAYLLHAPEWDVRAQSYLENVVRSYGSCGGVPSGFPTPVFEISWTMSTLLASGFTVTDFHDDDLHVIKEYLQKAINEQGGVLGFAPTLLPDADDTAVSLLALTSLGVPIDRSPLIWNFESSARFKTYQLERTPSISANCNVLLALLTAPDVDRYAPQIEKAVRFLCGSWNANELQDKWNLAAEYTYMLLASALCRLLSVYAGGLLRDVATEAIKVDVPIVLVQLLVRALSGQQDNGSWGDSVERTSYATLLLSYALKLPWPLAVRKHAEAALITAKAYLVSRSDERAVGDYLWIEKVTYKLPTLAEAYYLAALKSSPKELSWTLEVEQVFKTDNVKMNKMAQFFSRLPLLQDLSEAAMALAVQEAAMYASRLEGVRLDIFLRDDMPMSADKYLAYIPIAWTTINAVNGFALSGDEMWEMMVISMLNYQVDEYMESVVAHLDEPTSQALGTIIGAEIRSSEPNLAIHTSLHSASIQTTVPSPPASDCSSSNDSSSSLMDVAEVLSKYIRHVKTSPIILQSPEPAQLRVMQELEKFLLAHMAHNADNAHRREHQQNRGGASWHDQVPYYDWVRTTGANDTSCPYSFAFFCCLISPGGSHCLASMEQRYLAREMCLHLATLCRQYNDYGSVMRDDAEGNLNSLHFPEFADGGGQCLDFQRTVGREAAVEEAKGVLMKVAGLERAMMQVCWEALSASLDEGVRGRLKAFIDVTDLFGQIYVARDIASRMQR</sequence>
<comment type="cofactor">
    <cofactor evidence="1">
        <name>Mg(2+)</name>
        <dbReference type="ChEBI" id="CHEBI:18420"/>
    </cofactor>
</comment>
<accession>A0ABY2GXD4</accession>
<dbReference type="RefSeq" id="XP_073556408.1">
    <property type="nucleotide sequence ID" value="XM_073705109.1"/>
</dbReference>
<dbReference type="InterPro" id="IPR008930">
    <property type="entry name" value="Terpenoid_cyclase/PrenylTrfase"/>
</dbReference>
<protein>
    <submittedName>
        <fullName evidence="7">Copalyl diphosphate synthase</fullName>
    </submittedName>
</protein>
<evidence type="ECO:0000256" key="3">
    <source>
        <dbReference type="ARBA" id="ARBA00022723"/>
    </source>
</evidence>
<evidence type="ECO:0000256" key="5">
    <source>
        <dbReference type="ARBA" id="ARBA00023235"/>
    </source>
</evidence>
<dbReference type="InterPro" id="IPR017057">
    <property type="entry name" value="Ent-kaurene_synthase_fun"/>
</dbReference>
<dbReference type="PIRSF" id="PIRSF036498">
    <property type="entry name" value="Ent-kaurene_synthase_fungi"/>
    <property type="match status" value="1"/>
</dbReference>